<evidence type="ECO:0000313" key="1">
    <source>
        <dbReference type="EMBL" id="ETM33405.1"/>
    </source>
</evidence>
<dbReference type="VEuPathDB" id="FungiDB:PPTG_03737"/>
<protein>
    <submittedName>
        <fullName evidence="1">Uncharacterized protein</fullName>
    </submittedName>
</protein>
<gene>
    <name evidence="1" type="ORF">L914_19361</name>
</gene>
<feature type="non-terminal residue" evidence="1">
    <location>
        <position position="241"/>
    </location>
</feature>
<proteinExistence type="predicted"/>
<dbReference type="Proteomes" id="UP000054532">
    <property type="component" value="Unassembled WGS sequence"/>
</dbReference>
<dbReference type="EMBL" id="KI696051">
    <property type="protein sequence ID" value="ETM33405.1"/>
    <property type="molecule type" value="Genomic_DNA"/>
</dbReference>
<organism evidence="1">
    <name type="scientific">Phytophthora nicotianae</name>
    <name type="common">Potato buckeye rot agent</name>
    <name type="synonym">Phytophthora parasitica</name>
    <dbReference type="NCBI Taxonomy" id="4792"/>
    <lineage>
        <taxon>Eukaryota</taxon>
        <taxon>Sar</taxon>
        <taxon>Stramenopiles</taxon>
        <taxon>Oomycota</taxon>
        <taxon>Peronosporomycetes</taxon>
        <taxon>Peronosporales</taxon>
        <taxon>Peronosporaceae</taxon>
        <taxon>Phytophthora</taxon>
    </lineage>
</organism>
<reference evidence="1" key="1">
    <citation type="submission" date="2013-11" db="EMBL/GenBank/DDBJ databases">
        <title>The Genome Sequence of Phytophthora parasitica IAC_01/95.</title>
        <authorList>
            <consortium name="The Broad Institute Genomics Platform"/>
            <person name="Russ C."/>
            <person name="Tyler B."/>
            <person name="Panabieres F."/>
            <person name="Shan W."/>
            <person name="Tripathy S."/>
            <person name="Grunwald N."/>
            <person name="Machado M."/>
            <person name="Johnson C.S."/>
            <person name="Arredondo F."/>
            <person name="Hong C."/>
            <person name="Coffey M."/>
            <person name="Young S.K."/>
            <person name="Zeng Q."/>
            <person name="Gargeya S."/>
            <person name="Fitzgerald M."/>
            <person name="Abouelleil A."/>
            <person name="Alvarado L."/>
            <person name="Chapman S.B."/>
            <person name="Gainer-Dewar J."/>
            <person name="Goldberg J."/>
            <person name="Griggs A."/>
            <person name="Gujja S."/>
            <person name="Hansen M."/>
            <person name="Howarth C."/>
            <person name="Imamovic A."/>
            <person name="Ireland A."/>
            <person name="Larimer J."/>
            <person name="McCowan C."/>
            <person name="Murphy C."/>
            <person name="Pearson M."/>
            <person name="Poon T.W."/>
            <person name="Priest M."/>
            <person name="Roberts A."/>
            <person name="Saif S."/>
            <person name="Shea T."/>
            <person name="Sykes S."/>
            <person name="Wortman J."/>
            <person name="Nusbaum C."/>
            <person name="Birren B."/>
        </authorList>
    </citation>
    <scope>NUCLEOTIDE SEQUENCE [LARGE SCALE GENOMIC DNA]</scope>
    <source>
        <strain evidence="1">IAC_01/95</strain>
    </source>
</reference>
<sequence>RLCDNGPSHHPHFQMVNTPHLTFGVAVAEEATTMEEELKRWALHDCSAFRDTLVPDEMKRLFERFRATRGKHVMLDKSAACRGSKVAGAAQRILKMGGCAVASLVSRDRTVESGGASWRRYPAWGPTSAPSSAAVRESYWCGVERRDPWVERGDLRAPEYGRQYGEHAPPYQQVAPDRHVRTEDQRGWEDAPEMRRLHQRLEILERENQTCVIGCSGSATSGEIAGMRARRVHRVARDDRR</sequence>
<dbReference type="AlphaFoldDB" id="W2MAT0"/>
<accession>W2MAT0</accession>
<name>W2MAT0_PHYNI</name>
<feature type="non-terminal residue" evidence="1">
    <location>
        <position position="1"/>
    </location>
</feature>